<organism evidence="3 4">
    <name type="scientific">Natrinema versiforme</name>
    <dbReference type="NCBI Taxonomy" id="88724"/>
    <lineage>
        <taxon>Archaea</taxon>
        <taxon>Methanobacteriati</taxon>
        <taxon>Methanobacteriota</taxon>
        <taxon>Stenosarchaea group</taxon>
        <taxon>Halobacteria</taxon>
        <taxon>Halobacteriales</taxon>
        <taxon>Natrialbaceae</taxon>
        <taxon>Natrinema</taxon>
    </lineage>
</organism>
<dbReference type="Gene3D" id="3.40.720.10">
    <property type="entry name" value="Alkaline Phosphatase, subunit A"/>
    <property type="match status" value="1"/>
</dbReference>
<dbReference type="PANTHER" id="PTHR43751:SF3">
    <property type="entry name" value="SULFATASE N-TERMINAL DOMAIN-CONTAINING PROTEIN"/>
    <property type="match status" value="1"/>
</dbReference>
<dbReference type="GeneID" id="40264642"/>
<evidence type="ECO:0000256" key="1">
    <source>
        <dbReference type="PIRSR" id="PIRSR600917-52"/>
    </source>
</evidence>
<accession>A0A4V1FZG6</accession>
<gene>
    <name evidence="3" type="ORF">FEJ81_05180</name>
</gene>
<dbReference type="PANTHER" id="PTHR43751">
    <property type="entry name" value="SULFATASE"/>
    <property type="match status" value="1"/>
</dbReference>
<proteinExistence type="predicted"/>
<evidence type="ECO:0000259" key="2">
    <source>
        <dbReference type="Pfam" id="PF00884"/>
    </source>
</evidence>
<name>A0A4V1FZG6_9EURY</name>
<dbReference type="InterPro" id="IPR000917">
    <property type="entry name" value="Sulfatase_N"/>
</dbReference>
<protein>
    <submittedName>
        <fullName evidence="3">Sulfatase</fullName>
    </submittedName>
</protein>
<reference evidence="4" key="1">
    <citation type="submission" date="2019-05" db="EMBL/GenBank/DDBJ databases">
        <title>Genome sequence and methylation pattern of the halophilic Archaeon Natrinema versiforme BOL5-4.</title>
        <authorList>
            <person name="DasSarma P."/>
            <person name="Anton B.P."/>
            <person name="DasSarma S.L."/>
            <person name="Martinez F.L."/>
            <person name="Guzman D."/>
            <person name="Roberts R.J."/>
            <person name="DasSarma S."/>
        </authorList>
    </citation>
    <scope>NUCLEOTIDE SEQUENCE [LARGE SCALE GENOMIC DNA]</scope>
    <source>
        <strain evidence="4">BOL5-4</strain>
    </source>
</reference>
<feature type="modified residue" description="3-oxoalanine (Ser)" evidence="1">
    <location>
        <position position="72"/>
    </location>
</feature>
<feature type="domain" description="Sulfatase N-terminal" evidence="2">
    <location>
        <begin position="24"/>
        <end position="364"/>
    </location>
</feature>
<dbReference type="SUPFAM" id="SSF53649">
    <property type="entry name" value="Alkaline phosphatase-like"/>
    <property type="match status" value="1"/>
</dbReference>
<comment type="PTM">
    <text evidence="1">The conversion to 3-oxoalanine (also known as C-formylglycine, FGly), of a serine or cysteine residue in prokaryotes and of a cysteine residue in eukaryotes, is critical for catalytic activity.</text>
</comment>
<sequence length="493" mass="54821">MAGVYSTYRSIQICPSEPIRMDQPNVLLVILDSVRAQNVGHLGYPRQTTPRLDEFATRSTTYTTAKSPGIHSISSHVSIFTGYHVAEHRATSHSANLASGHTIWEELADDGYRTGLFTPNAIVSESSNLSTFFNHVVGPKRDELVFPDALGPEHVSGNPSYIEYVRACLESESPLKAIANGLAREFGNSSAAHDPEREHGGEYVKEFLEWRESNDGPWAACLNLMDAHYPYLPQEKYDRWGGDVLQDLHREAMGGPLTTQYLGDRPFWELEACTSLYDGCIRQADAYLAELLDRLEAANELEDTLVVVTSDHGEGFGEYSVVNDAVRLIDHSWGIGDELAHVPLVVKYPGQTAGETVTEPASLTRFPSVVKSVIDGERGSFVPDDGYTITSSYRLEEPATELPLPESEREPYFGPWHAVCHEQGDRTVVDAIRREDQVRFESTRHDQRAARGLADRELVESSVETLDRVDVTEADGDIDAEVEQRLHELGYKA</sequence>
<dbReference type="RefSeq" id="WP_138244277.1">
    <property type="nucleotide sequence ID" value="NZ_CP040330.1"/>
</dbReference>
<dbReference type="InterPro" id="IPR017850">
    <property type="entry name" value="Alkaline_phosphatase_core_sf"/>
</dbReference>
<dbReference type="AlphaFoldDB" id="A0A4V1FZG6"/>
<dbReference type="InterPro" id="IPR052701">
    <property type="entry name" value="GAG_Ulvan_Degrading_Sulfatases"/>
</dbReference>
<dbReference type="Pfam" id="PF00884">
    <property type="entry name" value="Sulfatase"/>
    <property type="match status" value="1"/>
</dbReference>
<dbReference type="EMBL" id="CP040330">
    <property type="protein sequence ID" value="QCS41776.1"/>
    <property type="molecule type" value="Genomic_DNA"/>
</dbReference>
<dbReference type="Proteomes" id="UP000302218">
    <property type="component" value="Chromosome"/>
</dbReference>
<dbReference type="KEGG" id="nvr:FEJ81_05180"/>
<evidence type="ECO:0000313" key="3">
    <source>
        <dbReference type="EMBL" id="QCS41776.1"/>
    </source>
</evidence>
<evidence type="ECO:0000313" key="4">
    <source>
        <dbReference type="Proteomes" id="UP000302218"/>
    </source>
</evidence>